<dbReference type="HOGENOM" id="CLU_2453036_0_0_7"/>
<dbReference type="RefSeq" id="WP_020736872.1">
    <property type="nucleotide sequence ID" value="NC_021658.1"/>
</dbReference>
<reference evidence="1 2" key="1">
    <citation type="journal article" date="2013" name="Sci. Rep.">
        <title>Extraordinary expansion of a Sorangium cellulosum genome from an alkaline milieu.</title>
        <authorList>
            <person name="Han K."/>
            <person name="Li Z.F."/>
            <person name="Peng R."/>
            <person name="Zhu L.P."/>
            <person name="Zhou T."/>
            <person name="Wang L.G."/>
            <person name="Li S.G."/>
            <person name="Zhang X.B."/>
            <person name="Hu W."/>
            <person name="Wu Z.H."/>
            <person name="Qin N."/>
            <person name="Li Y.Z."/>
        </authorList>
    </citation>
    <scope>NUCLEOTIDE SEQUENCE [LARGE SCALE GENOMIC DNA]</scope>
    <source>
        <strain evidence="1 2">So0157-2</strain>
    </source>
</reference>
<sequence>MLRLLVDHIVVMAKIETAWTDLIVPWVGGHQTHQRLRRPIHSLAKMGDKEALMATIHDMRNAAFDFITEGESYRPVSSCPHAPATGLPP</sequence>
<dbReference type="EMBL" id="CP003969">
    <property type="protein sequence ID" value="AGP37414.1"/>
    <property type="molecule type" value="Genomic_DNA"/>
</dbReference>
<accession>S4XY62</accession>
<dbReference type="KEGG" id="scu:SCE1572_24745"/>
<dbReference type="Proteomes" id="UP000014803">
    <property type="component" value="Chromosome"/>
</dbReference>
<evidence type="ECO:0000313" key="1">
    <source>
        <dbReference type="EMBL" id="AGP37414.1"/>
    </source>
</evidence>
<proteinExistence type="predicted"/>
<dbReference type="STRING" id="1254432.SCE1572_24745"/>
<evidence type="ECO:0000313" key="2">
    <source>
        <dbReference type="Proteomes" id="UP000014803"/>
    </source>
</evidence>
<name>S4XY62_SORCE</name>
<protein>
    <submittedName>
        <fullName evidence="1">Uncharacterized protein</fullName>
    </submittedName>
</protein>
<organism evidence="1 2">
    <name type="scientific">Sorangium cellulosum So0157-2</name>
    <dbReference type="NCBI Taxonomy" id="1254432"/>
    <lineage>
        <taxon>Bacteria</taxon>
        <taxon>Pseudomonadati</taxon>
        <taxon>Myxococcota</taxon>
        <taxon>Polyangia</taxon>
        <taxon>Polyangiales</taxon>
        <taxon>Polyangiaceae</taxon>
        <taxon>Sorangium</taxon>
    </lineage>
</organism>
<dbReference type="PATRIC" id="fig|1254432.3.peg.5613"/>
<gene>
    <name evidence="1" type="ORF">SCE1572_24745</name>
</gene>
<dbReference type="AlphaFoldDB" id="S4XY62"/>